<feature type="transmembrane region" description="Helical" evidence="1">
    <location>
        <begin position="130"/>
        <end position="151"/>
    </location>
</feature>
<dbReference type="Gene3D" id="2.40.50.1020">
    <property type="entry name" value="LytTr DNA-binding domain"/>
    <property type="match status" value="1"/>
</dbReference>
<gene>
    <name evidence="3" type="ORF">C5F44_00945</name>
</gene>
<dbReference type="GO" id="GO:0003677">
    <property type="term" value="F:DNA binding"/>
    <property type="evidence" value="ECO:0007669"/>
    <property type="project" value="InterPro"/>
</dbReference>
<keyword evidence="4" id="KW-1185">Reference proteome</keyword>
<dbReference type="RefSeq" id="WP_107671618.1">
    <property type="nucleotide sequence ID" value="NZ_PZKE01000001.1"/>
</dbReference>
<dbReference type="EMBL" id="PZKE01000001">
    <property type="protein sequence ID" value="PTE16454.1"/>
    <property type="molecule type" value="Genomic_DNA"/>
</dbReference>
<accession>A0A2T4JEV4</accession>
<name>A0A2T4JEV4_FUSBL</name>
<dbReference type="SMART" id="SM00850">
    <property type="entry name" value="LytTR"/>
    <property type="match status" value="1"/>
</dbReference>
<dbReference type="InterPro" id="IPR007492">
    <property type="entry name" value="LytTR_DNA-bd_dom"/>
</dbReference>
<organism evidence="3 4">
    <name type="scientific">Fuscovulum blasticum DSM 2131</name>
    <dbReference type="NCBI Taxonomy" id="1188250"/>
    <lineage>
        <taxon>Bacteria</taxon>
        <taxon>Pseudomonadati</taxon>
        <taxon>Pseudomonadota</taxon>
        <taxon>Alphaproteobacteria</taxon>
        <taxon>Rhodobacterales</taxon>
        <taxon>Paracoccaceae</taxon>
        <taxon>Pseudogemmobacter</taxon>
    </lineage>
</organism>
<feature type="transmembrane region" description="Helical" evidence="1">
    <location>
        <begin position="97"/>
        <end position="118"/>
    </location>
</feature>
<sequence>MKTQIEPIIAFASGETAPLCSAFVWELVGSTRFKLFIVTTIGLFALIQPYQPVKLQRWEAITIIAVVGLMVFFCYVSAFMFFAKCWRRFRLRQLRTIWLLLISSLMASFAGQWALPLFGETPKTVLETLLVWVFHFMMFTGLEIIFSTLVLPEVMANLARRPGPHDNEPIAVPVGIATATVAPAPAAAPARIAAPRPAAPIPAATATVIISDKRFEIDKIKWVMAEEHYISIYTFDEQTHFMRGRLRDFLAQVSEDMGFAIHRSYWVSWGAIRQVDAEKDSMTVVLDDKTSLPVARARRSQFVEAQKRHGMG</sequence>
<dbReference type="Pfam" id="PF04397">
    <property type="entry name" value="LytTR"/>
    <property type="match status" value="1"/>
</dbReference>
<feature type="transmembrane region" description="Helical" evidence="1">
    <location>
        <begin position="63"/>
        <end position="85"/>
    </location>
</feature>
<feature type="domain" description="HTH LytTR-type" evidence="2">
    <location>
        <begin position="204"/>
        <end position="308"/>
    </location>
</feature>
<protein>
    <recommendedName>
        <fullName evidence="2">HTH LytTR-type domain-containing protein</fullName>
    </recommendedName>
</protein>
<dbReference type="PROSITE" id="PS50930">
    <property type="entry name" value="HTH_LYTTR"/>
    <property type="match status" value="1"/>
</dbReference>
<evidence type="ECO:0000313" key="3">
    <source>
        <dbReference type="EMBL" id="PTE16454.1"/>
    </source>
</evidence>
<evidence type="ECO:0000256" key="1">
    <source>
        <dbReference type="SAM" id="Phobius"/>
    </source>
</evidence>
<dbReference type="AlphaFoldDB" id="A0A2T4JEV4"/>
<comment type="caution">
    <text evidence="3">The sequence shown here is derived from an EMBL/GenBank/DDBJ whole genome shotgun (WGS) entry which is preliminary data.</text>
</comment>
<reference evidence="3 4" key="1">
    <citation type="submission" date="2018-03" db="EMBL/GenBank/DDBJ databases">
        <title>Rhodobacter blasticus.</title>
        <authorList>
            <person name="Meyer T.E."/>
            <person name="Miller S."/>
            <person name="Lodha T."/>
            <person name="Gandham S."/>
            <person name="Chintalapati S."/>
            <person name="Chintalapati V.R."/>
        </authorList>
    </citation>
    <scope>NUCLEOTIDE SEQUENCE [LARGE SCALE GENOMIC DNA]</scope>
    <source>
        <strain evidence="3 4">DSM 2131</strain>
    </source>
</reference>
<dbReference type="Proteomes" id="UP000241362">
    <property type="component" value="Unassembled WGS sequence"/>
</dbReference>
<keyword evidence="1" id="KW-0472">Membrane</keyword>
<keyword evidence="1" id="KW-1133">Transmembrane helix</keyword>
<evidence type="ECO:0000313" key="4">
    <source>
        <dbReference type="Proteomes" id="UP000241362"/>
    </source>
</evidence>
<keyword evidence="1" id="KW-0812">Transmembrane</keyword>
<feature type="transmembrane region" description="Helical" evidence="1">
    <location>
        <begin position="33"/>
        <end position="51"/>
    </location>
</feature>
<evidence type="ECO:0000259" key="2">
    <source>
        <dbReference type="PROSITE" id="PS50930"/>
    </source>
</evidence>
<proteinExistence type="predicted"/>